<keyword evidence="17" id="KW-1185">Reference proteome</keyword>
<dbReference type="Gene3D" id="3.10.260.40">
    <property type="entry name" value="BCL-6 corepressor, PCGF1 binding domain"/>
    <property type="match status" value="1"/>
</dbReference>
<keyword evidence="2" id="KW-0678">Repressor</keyword>
<dbReference type="InterPro" id="IPR047144">
    <property type="entry name" value="BCOR-like"/>
</dbReference>
<dbReference type="FunFam" id="1.25.40.20:FF:000032">
    <property type="entry name" value="BCL-6 corepressor isoform X1"/>
    <property type="match status" value="1"/>
</dbReference>
<keyword evidence="5" id="KW-0677">Repeat</keyword>
<feature type="compositionally biased region" description="Polar residues" evidence="13">
    <location>
        <begin position="554"/>
        <end position="581"/>
    </location>
</feature>
<dbReference type="PROSITE" id="PS50088">
    <property type="entry name" value="ANK_REPEAT"/>
    <property type="match status" value="2"/>
</dbReference>
<keyword evidence="4" id="KW-0597">Phosphoprotein</keyword>
<comment type="similarity">
    <text evidence="11">Belongs to the BCOR family.</text>
</comment>
<dbReference type="InterPro" id="IPR031628">
    <property type="entry name" value="BCOR"/>
</dbReference>
<accession>A0A286ZYR6</accession>
<evidence type="ECO:0000256" key="7">
    <source>
        <dbReference type="ARBA" id="ARBA00022853"/>
    </source>
</evidence>
<keyword evidence="10" id="KW-0539">Nucleus</keyword>
<dbReference type="PANTHER" id="PTHR24117:SF8">
    <property type="entry name" value="BCL-6 COREPRESSOR"/>
    <property type="match status" value="1"/>
</dbReference>
<name>A0A286ZYR6_PIG</name>
<evidence type="ECO:0000256" key="6">
    <source>
        <dbReference type="ARBA" id="ARBA00022843"/>
    </source>
</evidence>
<reference evidence="16 17" key="1">
    <citation type="submission" date="2017-02" db="EMBL/GenBank/DDBJ databases">
        <authorList>
            <person name="Datahose"/>
        </authorList>
    </citation>
    <scope>NUCLEOTIDE SEQUENCE [LARGE SCALE GENOMIC DNA]</scope>
    <source>
        <strain evidence="16 17">Duroc</strain>
    </source>
</reference>
<evidence type="ECO:0000256" key="11">
    <source>
        <dbReference type="ARBA" id="ARBA00034703"/>
    </source>
</evidence>
<dbReference type="FunFam" id="3.10.260.40:FF:000001">
    <property type="entry name" value="BCL-6 corepressor isoform X2"/>
    <property type="match status" value="1"/>
</dbReference>
<proteinExistence type="inferred from homology"/>
<feature type="region of interest" description="Disordered" evidence="13">
    <location>
        <begin position="355"/>
        <end position="384"/>
    </location>
</feature>
<dbReference type="Pfam" id="PF15808">
    <property type="entry name" value="BCOR"/>
    <property type="match status" value="1"/>
</dbReference>
<comment type="subcellular location">
    <subcellularLocation>
        <location evidence="1">Nucleus</location>
    </subcellularLocation>
</comment>
<evidence type="ECO:0000256" key="8">
    <source>
        <dbReference type="ARBA" id="ARBA00023015"/>
    </source>
</evidence>
<dbReference type="SMART" id="SM00248">
    <property type="entry name" value="ANK"/>
    <property type="match status" value="3"/>
</dbReference>
<evidence type="ECO:0000256" key="4">
    <source>
        <dbReference type="ARBA" id="ARBA00022553"/>
    </source>
</evidence>
<dbReference type="GO" id="GO:0000122">
    <property type="term" value="P:negative regulation of transcription by RNA polymerase II"/>
    <property type="evidence" value="ECO:0000318"/>
    <property type="project" value="GO_Central"/>
</dbReference>
<dbReference type="Ensembl" id="ENSSSCT00000059513.3">
    <property type="protein sequence ID" value="ENSSSCP00000036606.3"/>
    <property type="gene ID" value="ENSSSCG00000036928.3"/>
</dbReference>
<feature type="region of interest" description="Disordered" evidence="13">
    <location>
        <begin position="1138"/>
        <end position="1194"/>
    </location>
</feature>
<keyword evidence="12" id="KW-0040">ANK repeat</keyword>
<feature type="region of interest" description="Disordered" evidence="13">
    <location>
        <begin position="554"/>
        <end position="592"/>
    </location>
</feature>
<feature type="compositionally biased region" description="Polar residues" evidence="13">
    <location>
        <begin position="1183"/>
        <end position="1194"/>
    </location>
</feature>
<dbReference type="InterPro" id="IPR036770">
    <property type="entry name" value="Ankyrin_rpt-contain_sf"/>
</dbReference>
<dbReference type="InParanoid" id="A0A286ZYR6"/>
<feature type="domain" description="BCL-6 corepressor PCGF1 binding" evidence="15">
    <location>
        <begin position="1543"/>
        <end position="1654"/>
    </location>
</feature>
<dbReference type="STRING" id="9823.ENSSSCP00000036606"/>
<dbReference type="Pfam" id="PF16553">
    <property type="entry name" value="PUFD"/>
    <property type="match status" value="1"/>
</dbReference>
<dbReference type="FunCoup" id="A0A286ZYR6">
    <property type="interactions" value="455"/>
</dbReference>
<evidence type="ECO:0000256" key="9">
    <source>
        <dbReference type="ARBA" id="ARBA00023163"/>
    </source>
</evidence>
<dbReference type="PROSITE" id="PS50297">
    <property type="entry name" value="ANK_REP_REGION"/>
    <property type="match status" value="2"/>
</dbReference>
<feature type="compositionally biased region" description="Basic and acidic residues" evidence="13">
    <location>
        <begin position="365"/>
        <end position="380"/>
    </location>
</feature>
<dbReference type="InterPro" id="IPR002110">
    <property type="entry name" value="Ankyrin_rpt"/>
</dbReference>
<dbReference type="Proteomes" id="UP000008227">
    <property type="component" value="Chromosome Y"/>
</dbReference>
<dbReference type="Gene3D" id="1.25.40.20">
    <property type="entry name" value="Ankyrin repeat-containing domain"/>
    <property type="match status" value="1"/>
</dbReference>
<dbReference type="PANTHER" id="PTHR24117">
    <property type="entry name" value="AGAP007537-PB"/>
    <property type="match status" value="1"/>
</dbReference>
<keyword evidence="7" id="KW-0156">Chromatin regulator</keyword>
<dbReference type="GlyGen" id="A0A286ZYR6">
    <property type="glycosylation" value="1 site"/>
</dbReference>
<dbReference type="InterPro" id="IPR038227">
    <property type="entry name" value="PUFD_som_sf"/>
</dbReference>
<keyword evidence="6" id="KW-0832">Ubl conjugation</keyword>
<dbReference type="InterPro" id="IPR032365">
    <property type="entry name" value="PUFD"/>
</dbReference>
<dbReference type="Bgee" id="ENSSSCG00000036928">
    <property type="expression patterns" value="Expressed in testis"/>
</dbReference>
<dbReference type="SUPFAM" id="SSF48403">
    <property type="entry name" value="Ankyrin repeat"/>
    <property type="match status" value="1"/>
</dbReference>
<feature type="repeat" description="ANK" evidence="12">
    <location>
        <begin position="1438"/>
        <end position="1470"/>
    </location>
</feature>
<evidence type="ECO:0000313" key="17">
    <source>
        <dbReference type="Proteomes" id="UP000008227"/>
    </source>
</evidence>
<organism evidence="16 17">
    <name type="scientific">Sus scrofa</name>
    <name type="common">Pig</name>
    <dbReference type="NCBI Taxonomy" id="9823"/>
    <lineage>
        <taxon>Eukaryota</taxon>
        <taxon>Metazoa</taxon>
        <taxon>Chordata</taxon>
        <taxon>Craniata</taxon>
        <taxon>Vertebrata</taxon>
        <taxon>Euteleostomi</taxon>
        <taxon>Mammalia</taxon>
        <taxon>Eutheria</taxon>
        <taxon>Laurasiatheria</taxon>
        <taxon>Artiodactyla</taxon>
        <taxon>Suina</taxon>
        <taxon>Suidae</taxon>
        <taxon>Sus</taxon>
    </lineage>
</organism>
<evidence type="ECO:0000256" key="3">
    <source>
        <dbReference type="ARBA" id="ARBA00022499"/>
    </source>
</evidence>
<dbReference type="GO" id="GO:0003714">
    <property type="term" value="F:transcription corepressor activity"/>
    <property type="evidence" value="ECO:0000318"/>
    <property type="project" value="GO_Central"/>
</dbReference>
<dbReference type="GO" id="GO:0006325">
    <property type="term" value="P:chromatin organization"/>
    <property type="evidence" value="ECO:0007669"/>
    <property type="project" value="UniProtKB-KW"/>
</dbReference>
<feature type="domain" description="BCL-6 corepressor non-ankyrin-repeat" evidence="14">
    <location>
        <begin position="1118"/>
        <end position="1322"/>
    </location>
</feature>
<protein>
    <submittedName>
        <fullName evidence="16">Uncharacterized protein</fullName>
    </submittedName>
</protein>
<reference evidence="16" key="3">
    <citation type="submission" date="2025-09" db="UniProtKB">
        <authorList>
            <consortium name="Ensembl"/>
        </authorList>
    </citation>
    <scope>IDENTIFICATION</scope>
</reference>
<feature type="repeat" description="ANK" evidence="12">
    <location>
        <begin position="1405"/>
        <end position="1437"/>
    </location>
</feature>
<evidence type="ECO:0000256" key="12">
    <source>
        <dbReference type="PROSITE-ProRule" id="PRU00023"/>
    </source>
</evidence>
<evidence type="ECO:0000259" key="15">
    <source>
        <dbReference type="Pfam" id="PF16553"/>
    </source>
</evidence>
<keyword evidence="3" id="KW-1017">Isopeptide bond</keyword>
<evidence type="ECO:0000259" key="14">
    <source>
        <dbReference type="Pfam" id="PF15808"/>
    </source>
</evidence>
<feature type="region of interest" description="Disordered" evidence="13">
    <location>
        <begin position="848"/>
        <end position="876"/>
    </location>
</feature>
<evidence type="ECO:0000313" key="16">
    <source>
        <dbReference type="Ensembl" id="ENSSSCP00000036606.3"/>
    </source>
</evidence>
<evidence type="ECO:0000256" key="5">
    <source>
        <dbReference type="ARBA" id="ARBA00022737"/>
    </source>
</evidence>
<reference evidence="16" key="2">
    <citation type="submission" date="2025-08" db="UniProtKB">
        <authorList>
            <consortium name="Ensembl"/>
        </authorList>
    </citation>
    <scope>IDENTIFICATION</scope>
</reference>
<keyword evidence="8" id="KW-0805">Transcription regulation</keyword>
<dbReference type="GO" id="GO:0005634">
    <property type="term" value="C:nucleus"/>
    <property type="evidence" value="ECO:0000318"/>
    <property type="project" value="GO_Central"/>
</dbReference>
<feature type="region of interest" description="Disordered" evidence="13">
    <location>
        <begin position="1084"/>
        <end position="1106"/>
    </location>
</feature>
<sequence length="1664" mass="184151">QQLRLDPYPGNLHMSQVCDYCRIDGVTVLSMDHSGLIQEGLCVPENIVSSSVCGLGSDKGQETAMNSLGGLEFSSEKNPEMQFEVNKTEVVETSSVYGKPLDNFSTVHKSPPGVQKSCIPAVEAVALDRSSRDKQSTLNINGLSYLQLPWASPYMKGAMPATYPLLDSPSMYSLKTYQALPPQQSCSLTQPLNSPVCTNEKHFLYLPTSHSVSPHILSSLVSPVRLSIPSASVVVPRLVRCIEKSLPWKIGVSPWNSIDSHAAPCIQDSEQFRMPSTEVVTSGIPGDTGLLLPLSSWPSPKVRFPSQPTPDSYSTFHKHCSVISTSPSNTLPNSCMTASSEFPMSRFLKSKYLRDPEGAQSAHPVPEHIGKTGGQDRRDGSSYPLLEKQMVTKDVTSKSLDLSSEVVIVDTSKVDHMKKMAPMVLVNSRTGNGLVLPESDILKQSSSLSGNGYSVYRSEISIAPSSWVVPGPSRNEEKNGKGLSLKNKDSAQVILQQQPSCLFPCMGVTDTTATVWGSKLDMRHPAVVLPVANASADDIKARMNSMDTTACVSQHMGQPLTTPTINSSGTSSRDSKASNPEPSLKANENGFRPSSVFLSPNEMFMSPPITYSRSYFPYAAPESTPLSPLSLPGKRSLCPHSISLPNSTLFPGHLFPKLRLPYMGQPQFVTYQDSGMGYPIMPIEITKEEKPQKCSCSHHRACYEDPTLQNHFPQKLESSSTKLHSEVSTENLNSSCMWNQGGNVARSGNLVYVDLLEKSYATTDTDIFKHALAAESVCQSDEPTKPPTDTALQPQDFIPLSEETRHSSDFHEPHTFRQAVGLSKKNVSAGTNKENLAMPVLTPFLEPTLGNDGPSVTSGKTKENPKPFCMGGAPPSVDITPTYTKDGVDEAESNNGKVLKPKPSKLVKRMANSAGYLGDQFKCVTTELYADSSQLNREQRALQNAMMRFSELEMKERKCAAKHSEVCKFNSTDRRRLKGNQDKKPKLVALEAVADQSNRERYKYSAGNKQDPFKAPENKEFPMEKCFMDKQSVSEPPSDQVASDIPDGCSLCWLDKKCVLGTSNHTVEEMPKVPVLKAKQRRVSKGDWPKKEMSLSDHLEDSHHSEPTKLKVCIELTGLHPKKQCHLLHLKEQWQQQVSAAESKPGQWDRKEVTQGSNISEEKPRRKRTVAKGNRSCSEKSLKSSGNEQGTLGTPSWRQCMKSLLSTITSHQMHNQPRCTSCSRVHMKQQKVKESQKTYVLCRDEEEDYYPAAISLQKYTDNIEKPSGKRLCKTKHLIPQVPRQASSVTGDCHVDNADGKVTIQRFRNHPAPSSDCDQSPDRKGQKPFNHLQQLLLASKSSQPPSSSSAPQMTKSHHLQLEARRLIVSKNAGETLLQRAARLGYEDLVLYCLENKVCDVNHQDNAGYCALHEACAGGWFLIAQHLLKHGADVNCSAHDGTRPLHDAVENNYLEIVRLLLSYGADPTLATYSGRTITNMTHSRLMEIFLAEYLNDLQRHNDAELNGAWEFYGSSVCEPDDTAGYNVLANPPGPEKQDAEDEALSDVFEFEFSDTPLLPCYNIQVSVAQRPRNWLLLSDVLKKLKMSSCTFRCNFPNMEIVRIAEAEFYRQVSASFLFSCSQDLQSFNPESRELLDLVEFTNELQILLGSSVERLNPSNVALEDHW</sequence>
<evidence type="ECO:0000256" key="13">
    <source>
        <dbReference type="SAM" id="MobiDB-lite"/>
    </source>
</evidence>
<keyword evidence="9" id="KW-0804">Transcription</keyword>
<evidence type="ECO:0000256" key="1">
    <source>
        <dbReference type="ARBA" id="ARBA00004123"/>
    </source>
</evidence>
<evidence type="ECO:0000256" key="2">
    <source>
        <dbReference type="ARBA" id="ARBA00022491"/>
    </source>
</evidence>
<dbReference type="GeneTree" id="ENSGT00940000153737"/>
<gene>
    <name evidence="16" type="primary">LOC110257970</name>
</gene>
<evidence type="ECO:0000256" key="10">
    <source>
        <dbReference type="ARBA" id="ARBA00023242"/>
    </source>
</evidence>
<dbReference type="Pfam" id="PF12796">
    <property type="entry name" value="Ank_2"/>
    <property type="match status" value="1"/>
</dbReference>